<evidence type="ECO:0000313" key="3">
    <source>
        <dbReference type="Proteomes" id="UP001189429"/>
    </source>
</evidence>
<protein>
    <recommendedName>
        <fullName evidence="4">B30.2/SPRY domain-containing protein</fullName>
    </recommendedName>
</protein>
<name>A0ABN9RU32_9DINO</name>
<dbReference type="Gene3D" id="2.60.120.920">
    <property type="match status" value="1"/>
</dbReference>
<proteinExistence type="predicted"/>
<accession>A0ABN9RU32</accession>
<dbReference type="InterPro" id="IPR013320">
    <property type="entry name" value="ConA-like_dom_sf"/>
</dbReference>
<dbReference type="SUPFAM" id="SSF49899">
    <property type="entry name" value="Concanavalin A-like lectins/glucanases"/>
    <property type="match status" value="1"/>
</dbReference>
<sequence>MGHCPSCCLPPCAGPPGRSARADVVGLRAGGRAPSAAVSEAGGEEPLASTGAECRREGPDSGRTGGAESAAEAPAVEVRSLAGGLIARVDPAPESVELLKGEIEARCGISAAVQKLMRGTQVLSGGLLLTELQGPPQDLTLVVDECPLFSWDIQGNPNRSLLGGGGHEVHFADEAVDYVNVVTQAPISRGTHLFEFVMHEIGDEQWCGITPDATRAGYRGCDEGCFYYSGRRSSFRGALHAPRERQCRLDNNGWPQYARVNRGDSIGMLLDVDTGAIVFLLNGEVQGGCRVPPQQPWLLTTSLDAEGDRLELRKRPVPDAPDDALVVLQQDMLPRVLWPTAG</sequence>
<dbReference type="EMBL" id="CAUYUJ010007875">
    <property type="protein sequence ID" value="CAK0822227.1"/>
    <property type="molecule type" value="Genomic_DNA"/>
</dbReference>
<keyword evidence="3" id="KW-1185">Reference proteome</keyword>
<gene>
    <name evidence="2" type="ORF">PCOR1329_LOCUS23296</name>
</gene>
<dbReference type="InterPro" id="IPR043136">
    <property type="entry name" value="B30.2/SPRY_sf"/>
</dbReference>
<dbReference type="Proteomes" id="UP001189429">
    <property type="component" value="Unassembled WGS sequence"/>
</dbReference>
<reference evidence="2" key="1">
    <citation type="submission" date="2023-10" db="EMBL/GenBank/DDBJ databases">
        <authorList>
            <person name="Chen Y."/>
            <person name="Shah S."/>
            <person name="Dougan E. K."/>
            <person name="Thang M."/>
            <person name="Chan C."/>
        </authorList>
    </citation>
    <scope>NUCLEOTIDE SEQUENCE [LARGE SCALE GENOMIC DNA]</scope>
</reference>
<evidence type="ECO:0008006" key="4">
    <source>
        <dbReference type="Google" id="ProtNLM"/>
    </source>
</evidence>
<evidence type="ECO:0000313" key="2">
    <source>
        <dbReference type="EMBL" id="CAK0822227.1"/>
    </source>
</evidence>
<feature type="region of interest" description="Disordered" evidence="1">
    <location>
        <begin position="31"/>
        <end position="74"/>
    </location>
</feature>
<comment type="caution">
    <text evidence="2">The sequence shown here is derived from an EMBL/GenBank/DDBJ whole genome shotgun (WGS) entry which is preliminary data.</text>
</comment>
<organism evidence="2 3">
    <name type="scientific">Prorocentrum cordatum</name>
    <dbReference type="NCBI Taxonomy" id="2364126"/>
    <lineage>
        <taxon>Eukaryota</taxon>
        <taxon>Sar</taxon>
        <taxon>Alveolata</taxon>
        <taxon>Dinophyceae</taxon>
        <taxon>Prorocentrales</taxon>
        <taxon>Prorocentraceae</taxon>
        <taxon>Prorocentrum</taxon>
    </lineage>
</organism>
<evidence type="ECO:0000256" key="1">
    <source>
        <dbReference type="SAM" id="MobiDB-lite"/>
    </source>
</evidence>